<evidence type="ECO:0000256" key="1">
    <source>
        <dbReference type="ARBA" id="ARBA00004651"/>
    </source>
</evidence>
<organism evidence="7">
    <name type="scientific">marine metagenome</name>
    <dbReference type="NCBI Taxonomy" id="408172"/>
    <lineage>
        <taxon>unclassified sequences</taxon>
        <taxon>metagenomes</taxon>
        <taxon>ecological metagenomes</taxon>
    </lineage>
</organism>
<evidence type="ECO:0000313" key="7">
    <source>
        <dbReference type="EMBL" id="SVE20874.1"/>
    </source>
</evidence>
<feature type="transmembrane region" description="Helical" evidence="6">
    <location>
        <begin position="40"/>
        <end position="66"/>
    </location>
</feature>
<dbReference type="NCBIfam" id="TIGR00765">
    <property type="entry name" value="yihY_not_rbn"/>
    <property type="match status" value="1"/>
</dbReference>
<dbReference type="AlphaFoldDB" id="A0A383BLU9"/>
<dbReference type="PANTHER" id="PTHR30213">
    <property type="entry name" value="INNER MEMBRANE PROTEIN YHJD"/>
    <property type="match status" value="1"/>
</dbReference>
<reference evidence="7" key="1">
    <citation type="submission" date="2018-05" db="EMBL/GenBank/DDBJ databases">
        <authorList>
            <person name="Lanie J.A."/>
            <person name="Ng W.-L."/>
            <person name="Kazmierczak K.M."/>
            <person name="Andrzejewski T.M."/>
            <person name="Davidsen T.M."/>
            <person name="Wayne K.J."/>
            <person name="Tettelin H."/>
            <person name="Glass J.I."/>
            <person name="Rusch D."/>
            <person name="Podicherti R."/>
            <person name="Tsui H.-C.T."/>
            <person name="Winkler M.E."/>
        </authorList>
    </citation>
    <scope>NUCLEOTIDE SEQUENCE</scope>
</reference>
<dbReference type="PIRSF" id="PIRSF035875">
    <property type="entry name" value="RNase_BN"/>
    <property type="match status" value="1"/>
</dbReference>
<keyword evidence="2" id="KW-1003">Cell membrane</keyword>
<dbReference type="Pfam" id="PF03631">
    <property type="entry name" value="Virul_fac_BrkB"/>
    <property type="match status" value="1"/>
</dbReference>
<evidence type="ECO:0000256" key="6">
    <source>
        <dbReference type="SAM" id="Phobius"/>
    </source>
</evidence>
<keyword evidence="4 6" id="KW-1133">Transmembrane helix</keyword>
<feature type="transmembrane region" description="Helical" evidence="6">
    <location>
        <begin position="183"/>
        <end position="204"/>
    </location>
</feature>
<name>A0A383BLU9_9ZZZZ</name>
<dbReference type="GO" id="GO:0005886">
    <property type="term" value="C:plasma membrane"/>
    <property type="evidence" value="ECO:0007669"/>
    <property type="project" value="UniProtKB-SubCell"/>
</dbReference>
<protein>
    <submittedName>
        <fullName evidence="7">Uncharacterized protein</fullName>
    </submittedName>
</protein>
<evidence type="ECO:0000256" key="3">
    <source>
        <dbReference type="ARBA" id="ARBA00022692"/>
    </source>
</evidence>
<feature type="non-terminal residue" evidence="7">
    <location>
        <position position="210"/>
    </location>
</feature>
<comment type="subcellular location">
    <subcellularLocation>
        <location evidence="1">Cell membrane</location>
        <topology evidence="1">Multi-pass membrane protein</topology>
    </subcellularLocation>
</comment>
<keyword evidence="5 6" id="KW-0472">Membrane</keyword>
<feature type="transmembrane region" description="Helical" evidence="6">
    <location>
        <begin position="138"/>
        <end position="163"/>
    </location>
</feature>
<feature type="non-terminal residue" evidence="7">
    <location>
        <position position="1"/>
    </location>
</feature>
<keyword evidence="3 6" id="KW-0812">Transmembrane</keyword>
<evidence type="ECO:0000256" key="2">
    <source>
        <dbReference type="ARBA" id="ARBA00022475"/>
    </source>
</evidence>
<sequence>VEHQLDLFINWITAKKIIRGYLVYLLGRFHEDRILYYSGYLSYVTLLSMVPLLAVIFSFFSIFPVFEKLKEEIEEFVFRNFVPALGDAVQEQILSFVDNATRMTPFGLLVLLIVAVLLLSSIDHTLNQIWHVKKNRGLIVSYSIYLVVLISSPVLLGTSLAATSYLVSLSGIEEGAVSSVVKLLLASLPFLGSFLFFLLLYIIVPYTKVH</sequence>
<proteinExistence type="predicted"/>
<dbReference type="EMBL" id="UINC01201504">
    <property type="protein sequence ID" value="SVE20874.1"/>
    <property type="molecule type" value="Genomic_DNA"/>
</dbReference>
<evidence type="ECO:0000256" key="5">
    <source>
        <dbReference type="ARBA" id="ARBA00023136"/>
    </source>
</evidence>
<dbReference type="InterPro" id="IPR017039">
    <property type="entry name" value="Virul_fac_BrkB"/>
</dbReference>
<dbReference type="PANTHER" id="PTHR30213:SF0">
    <property type="entry name" value="UPF0761 MEMBRANE PROTEIN YIHY"/>
    <property type="match status" value="1"/>
</dbReference>
<gene>
    <name evidence="7" type="ORF">METZ01_LOCUS473728</name>
</gene>
<feature type="transmembrane region" description="Helical" evidence="6">
    <location>
        <begin position="106"/>
        <end position="126"/>
    </location>
</feature>
<accession>A0A383BLU9</accession>
<evidence type="ECO:0000256" key="4">
    <source>
        <dbReference type="ARBA" id="ARBA00022989"/>
    </source>
</evidence>